<evidence type="ECO:0000313" key="2">
    <source>
        <dbReference type="EMBL" id="PSL05458.1"/>
    </source>
</evidence>
<accession>A0A2P8E7Q9</accession>
<dbReference type="PANTHER" id="PTHR43830:SF3">
    <property type="entry name" value="PROTEIN PSP1"/>
    <property type="match status" value="1"/>
</dbReference>
<dbReference type="Pfam" id="PF04468">
    <property type="entry name" value="PSP1"/>
    <property type="match status" value="1"/>
</dbReference>
<dbReference type="NCBIfam" id="NF041131">
    <property type="entry name" value="RicT_YaaT_fam"/>
    <property type="match status" value="1"/>
</dbReference>
<name>A0A2P8E7Q9_9ACTN</name>
<protein>
    <submittedName>
        <fullName evidence="2">Cell fate regulator YaaT (PSP1 superfamily)</fullName>
    </submittedName>
</protein>
<dbReference type="Proteomes" id="UP000243528">
    <property type="component" value="Unassembled WGS sequence"/>
</dbReference>
<dbReference type="PROSITE" id="PS51411">
    <property type="entry name" value="PSP1_C"/>
    <property type="match status" value="1"/>
</dbReference>
<evidence type="ECO:0000313" key="3">
    <source>
        <dbReference type="Proteomes" id="UP000243528"/>
    </source>
</evidence>
<feature type="domain" description="PSP1 C-terminal" evidence="1">
    <location>
        <begin position="69"/>
        <end position="159"/>
    </location>
</feature>
<dbReference type="PANTHER" id="PTHR43830">
    <property type="entry name" value="PROTEIN PSP1"/>
    <property type="match status" value="1"/>
</dbReference>
<dbReference type="EMBL" id="PYGE01000004">
    <property type="protein sequence ID" value="PSL05458.1"/>
    <property type="molecule type" value="Genomic_DNA"/>
</dbReference>
<comment type="caution">
    <text evidence="2">The sequence shown here is derived from an EMBL/GenBank/DDBJ whole genome shotgun (WGS) entry which is preliminary data.</text>
</comment>
<dbReference type="InterPro" id="IPR047767">
    <property type="entry name" value="PSP1-like"/>
</dbReference>
<dbReference type="GO" id="GO:0005737">
    <property type="term" value="C:cytoplasm"/>
    <property type="evidence" value="ECO:0007669"/>
    <property type="project" value="TreeGrafter"/>
</dbReference>
<proteinExistence type="predicted"/>
<sequence length="306" mass="34022">MIVQCNVRVVYVGMVMAVAFTRYGKLYYLDPGEHSPRVGDKVLVPTDDGPEVAECVWAPQWVSEDVGGLPVCEGPATEQHLERDERNRQRKAEVKVVARRLIREHELPMKIVGVDYVDTRDDVDQLVTIYFSAPHRVDFRDLVRDLARTLRARIDLRQLGARDEARVQGGIGPCGRDTCCSTFLTDFEPVSVRMAKDQDLPLNPLKISGACGRLMCCLKYEHPLYQDFKRSVPTAGCDVETDDGVSGTVIGYNVPAETVYVRDRETGRGVACPKASVCGSRQAYEGAVAQGMRRTPDVDDADEETP</sequence>
<dbReference type="AlphaFoldDB" id="A0A2P8E7Q9"/>
<dbReference type="InterPro" id="IPR007557">
    <property type="entry name" value="PSP1_C"/>
</dbReference>
<gene>
    <name evidence="2" type="ORF">CLV30_104329</name>
</gene>
<organism evidence="2 3">
    <name type="scientific">Haloactinopolyspora alba</name>
    <dbReference type="NCBI Taxonomy" id="648780"/>
    <lineage>
        <taxon>Bacteria</taxon>
        <taxon>Bacillati</taxon>
        <taxon>Actinomycetota</taxon>
        <taxon>Actinomycetes</taxon>
        <taxon>Jiangellales</taxon>
        <taxon>Jiangellaceae</taxon>
        <taxon>Haloactinopolyspora</taxon>
    </lineage>
</organism>
<keyword evidence="3" id="KW-1185">Reference proteome</keyword>
<reference evidence="2 3" key="1">
    <citation type="submission" date="2018-03" db="EMBL/GenBank/DDBJ databases">
        <title>Genomic Encyclopedia of Archaeal and Bacterial Type Strains, Phase II (KMG-II): from individual species to whole genera.</title>
        <authorList>
            <person name="Goeker M."/>
        </authorList>
    </citation>
    <scope>NUCLEOTIDE SEQUENCE [LARGE SCALE GENOMIC DNA]</scope>
    <source>
        <strain evidence="2 3">DSM 45211</strain>
    </source>
</reference>
<evidence type="ECO:0000259" key="1">
    <source>
        <dbReference type="PROSITE" id="PS51411"/>
    </source>
</evidence>